<dbReference type="Pfam" id="PF00072">
    <property type="entry name" value="Response_reg"/>
    <property type="match status" value="1"/>
</dbReference>
<dbReference type="RefSeq" id="WP_173807125.1">
    <property type="nucleotide sequence ID" value="NZ_JABSNM010000023.1"/>
</dbReference>
<proteinExistence type="predicted"/>
<evidence type="ECO:0000259" key="5">
    <source>
        <dbReference type="PROSITE" id="PS50110"/>
    </source>
</evidence>
<keyword evidence="7" id="KW-1185">Reference proteome</keyword>
<name>A0ABX2G9G6_9BURK</name>
<sequence length="224" mass="23956">MKALLVDDHALFRSGLMMLLAARFPEVEMREAGGVREAVERLQAEPDIELVLLDLGVSDSQGLSTLRQLRVVSDELTIVVMSATDDADTMIAALNEGAAGFIPKTTRGGGVESALRVVLGGGIYLPPAVYNAVAPTPAPAAPVVPQHERNAEIIDRLGLSPRQVDVLRLLTAGQSNKIICRELDLAESTIKTHLLALFRKLGVGSRTEAVVTAARLGLRFQHHG</sequence>
<dbReference type="InterPro" id="IPR000792">
    <property type="entry name" value="Tscrpt_reg_LuxR_C"/>
</dbReference>
<gene>
    <name evidence="6" type="ORF">HNQ01_003869</name>
</gene>
<dbReference type="PANTHER" id="PTHR45566:SF1">
    <property type="entry name" value="HTH-TYPE TRANSCRIPTIONAL REGULATOR YHJB-RELATED"/>
    <property type="match status" value="1"/>
</dbReference>
<dbReference type="InterPro" id="IPR051015">
    <property type="entry name" value="EvgA-like"/>
</dbReference>
<dbReference type="InterPro" id="IPR016032">
    <property type="entry name" value="Sig_transdc_resp-reg_C-effctor"/>
</dbReference>
<dbReference type="Pfam" id="PF00196">
    <property type="entry name" value="GerE"/>
    <property type="match status" value="1"/>
</dbReference>
<keyword evidence="2 6" id="KW-0238">DNA-binding</keyword>
<reference evidence="6 7" key="1">
    <citation type="submission" date="2020-05" db="EMBL/GenBank/DDBJ databases">
        <title>Genomic Encyclopedia of Type Strains, Phase IV (KMG-V): Genome sequencing to study the core and pangenomes of soil and plant-associated prokaryotes.</title>
        <authorList>
            <person name="Whitman W."/>
        </authorList>
    </citation>
    <scope>NUCLEOTIDE SEQUENCE [LARGE SCALE GENOMIC DNA]</scope>
    <source>
        <strain evidence="6 7">C29</strain>
    </source>
</reference>
<dbReference type="SMART" id="SM00448">
    <property type="entry name" value="REC"/>
    <property type="match status" value="1"/>
</dbReference>
<evidence type="ECO:0000313" key="7">
    <source>
        <dbReference type="Proteomes" id="UP001516061"/>
    </source>
</evidence>
<dbReference type="InterPro" id="IPR058245">
    <property type="entry name" value="NreC/VraR/RcsB-like_REC"/>
</dbReference>
<dbReference type="SUPFAM" id="SSF46894">
    <property type="entry name" value="C-terminal effector domain of the bipartite response regulators"/>
    <property type="match status" value="1"/>
</dbReference>
<dbReference type="CDD" id="cd17535">
    <property type="entry name" value="REC_NarL-like"/>
    <property type="match status" value="1"/>
</dbReference>
<evidence type="ECO:0000256" key="1">
    <source>
        <dbReference type="ARBA" id="ARBA00022553"/>
    </source>
</evidence>
<dbReference type="Gene3D" id="3.40.50.2300">
    <property type="match status" value="1"/>
</dbReference>
<dbReference type="Proteomes" id="UP001516061">
    <property type="component" value="Unassembled WGS sequence"/>
</dbReference>
<dbReference type="GO" id="GO:0003677">
    <property type="term" value="F:DNA binding"/>
    <property type="evidence" value="ECO:0007669"/>
    <property type="project" value="UniProtKB-KW"/>
</dbReference>
<feature type="domain" description="Response regulatory" evidence="5">
    <location>
        <begin position="2"/>
        <end position="119"/>
    </location>
</feature>
<evidence type="ECO:0000259" key="4">
    <source>
        <dbReference type="PROSITE" id="PS50043"/>
    </source>
</evidence>
<dbReference type="PRINTS" id="PR00038">
    <property type="entry name" value="HTHLUXR"/>
</dbReference>
<dbReference type="CDD" id="cd06170">
    <property type="entry name" value="LuxR_C_like"/>
    <property type="match status" value="1"/>
</dbReference>
<feature type="modified residue" description="4-aspartylphosphate" evidence="3">
    <location>
        <position position="54"/>
    </location>
</feature>
<evidence type="ECO:0000313" key="6">
    <source>
        <dbReference type="EMBL" id="NRT58103.1"/>
    </source>
</evidence>
<dbReference type="SUPFAM" id="SSF52172">
    <property type="entry name" value="CheY-like"/>
    <property type="match status" value="1"/>
</dbReference>
<dbReference type="SMART" id="SM00421">
    <property type="entry name" value="HTH_LUXR"/>
    <property type="match status" value="1"/>
</dbReference>
<dbReference type="PROSITE" id="PS50110">
    <property type="entry name" value="RESPONSE_REGULATORY"/>
    <property type="match status" value="1"/>
</dbReference>
<accession>A0ABX2G9G6</accession>
<dbReference type="InterPro" id="IPR001789">
    <property type="entry name" value="Sig_transdc_resp-reg_receiver"/>
</dbReference>
<protein>
    <submittedName>
        <fullName evidence="6">DNA-binding NarL/FixJ family response regulator</fullName>
    </submittedName>
</protein>
<dbReference type="EMBL" id="JABSNM010000023">
    <property type="protein sequence ID" value="NRT58103.1"/>
    <property type="molecule type" value="Genomic_DNA"/>
</dbReference>
<keyword evidence="1 3" id="KW-0597">Phosphoprotein</keyword>
<evidence type="ECO:0000256" key="3">
    <source>
        <dbReference type="PROSITE-ProRule" id="PRU00169"/>
    </source>
</evidence>
<dbReference type="PROSITE" id="PS50043">
    <property type="entry name" value="HTH_LUXR_2"/>
    <property type="match status" value="1"/>
</dbReference>
<dbReference type="PANTHER" id="PTHR45566">
    <property type="entry name" value="HTH-TYPE TRANSCRIPTIONAL REGULATOR YHJB-RELATED"/>
    <property type="match status" value="1"/>
</dbReference>
<comment type="caution">
    <text evidence="6">The sequence shown here is derived from an EMBL/GenBank/DDBJ whole genome shotgun (WGS) entry which is preliminary data.</text>
</comment>
<feature type="domain" description="HTH luxR-type" evidence="4">
    <location>
        <begin position="152"/>
        <end position="217"/>
    </location>
</feature>
<evidence type="ECO:0000256" key="2">
    <source>
        <dbReference type="ARBA" id="ARBA00023125"/>
    </source>
</evidence>
<dbReference type="InterPro" id="IPR011006">
    <property type="entry name" value="CheY-like_superfamily"/>
</dbReference>
<organism evidence="6 7">
    <name type="scientific">Sphaerotilus uruguayifluvii</name>
    <dbReference type="NCBI Taxonomy" id="2735897"/>
    <lineage>
        <taxon>Bacteria</taxon>
        <taxon>Pseudomonadati</taxon>
        <taxon>Pseudomonadota</taxon>
        <taxon>Betaproteobacteria</taxon>
        <taxon>Burkholderiales</taxon>
        <taxon>Sphaerotilaceae</taxon>
        <taxon>Sphaerotilus</taxon>
    </lineage>
</organism>